<dbReference type="GO" id="GO:0006529">
    <property type="term" value="P:asparagine biosynthetic process"/>
    <property type="evidence" value="ECO:0007669"/>
    <property type="project" value="UniProtKB-KW"/>
</dbReference>
<proteinExistence type="predicted"/>
<protein>
    <recommendedName>
        <fullName evidence="7">Aminoacyl-transfer RNA synthetases class-II family profile domain-containing protein</fullName>
    </recommendedName>
</protein>
<dbReference type="AlphaFoldDB" id="A0A7S3XLE8"/>
<dbReference type="EMBL" id="HBIU01009634">
    <property type="protein sequence ID" value="CAE0625294.1"/>
    <property type="molecule type" value="Transcribed_RNA"/>
</dbReference>
<dbReference type="PANTHER" id="PTHR30073:SF5">
    <property type="entry name" value="ASPARTATE--AMMONIA LIGASE"/>
    <property type="match status" value="1"/>
</dbReference>
<accession>A0A7S3XLE8</accession>
<sequence length="400" mass="44760">MSAASFPHYFQTQLKKKILASYRRLDFCLRPMGNILSSNSIGTLKKERADSDTTSEQSSNSHDPCADKVCISRKLQSEKALWGTKDFFETELLKSLNLTKISAPLFLSSGTGLSDCSVIKPNVVRFEMANGQMAEIPRALSRWKRVALNSYGITPGNGGICVYMNGIRPTAGNCDDTHSHFVDQWDWEVPLLPEERTLETLKSVVQKIYLTLTKTANFIRKEYGIFTPMPEEITFVHTTQLEQEYPDLTPEERETQACLKYGAVFLIGIGAKLADGNPHGSRTADLDDWSTETELGPGLNGDILVLWRGQALELSSMSIRVDAKAMAYQLKERNLEKERMALPFTMQVLREEIPNTIGGGIGISRVAMFLLQKRHIAEVQASVWPPEMVVKMNAEGIDYL</sequence>
<evidence type="ECO:0000256" key="3">
    <source>
        <dbReference type="ARBA" id="ARBA00022605"/>
    </source>
</evidence>
<evidence type="ECO:0000313" key="8">
    <source>
        <dbReference type="EMBL" id="CAE0625294.1"/>
    </source>
</evidence>
<gene>
    <name evidence="8" type="ORF">HAKA00212_LOCUS3963</name>
</gene>
<keyword evidence="2" id="KW-0436">Ligase</keyword>
<keyword evidence="4" id="KW-0547">Nucleotide-binding</keyword>
<dbReference type="Gene3D" id="3.30.930.10">
    <property type="entry name" value="Bira Bifunctional Protein, Domain 2"/>
    <property type="match status" value="1"/>
</dbReference>
<dbReference type="InterPro" id="IPR006195">
    <property type="entry name" value="aa-tRNA-synth_II"/>
</dbReference>
<feature type="domain" description="Aminoacyl-transfer RNA synthetases class-II family profile" evidence="7">
    <location>
        <begin position="167"/>
        <end position="385"/>
    </location>
</feature>
<name>A0A7S3XLE8_HETAK</name>
<evidence type="ECO:0000256" key="6">
    <source>
        <dbReference type="ARBA" id="ARBA00022888"/>
    </source>
</evidence>
<reference evidence="8" key="1">
    <citation type="submission" date="2021-01" db="EMBL/GenBank/DDBJ databases">
        <authorList>
            <person name="Corre E."/>
            <person name="Pelletier E."/>
            <person name="Niang G."/>
            <person name="Scheremetjew M."/>
            <person name="Finn R."/>
            <person name="Kale V."/>
            <person name="Holt S."/>
            <person name="Cochrane G."/>
            <person name="Meng A."/>
            <person name="Brown T."/>
            <person name="Cohen L."/>
        </authorList>
    </citation>
    <scope>NUCLEOTIDE SEQUENCE</scope>
    <source>
        <strain evidence="8">CCMP3107</strain>
    </source>
</reference>
<dbReference type="GO" id="GO:0004071">
    <property type="term" value="F:aspartate-ammonia ligase activity"/>
    <property type="evidence" value="ECO:0007669"/>
    <property type="project" value="InterPro"/>
</dbReference>
<keyword evidence="1" id="KW-0963">Cytoplasm</keyword>
<evidence type="ECO:0000256" key="2">
    <source>
        <dbReference type="ARBA" id="ARBA00022598"/>
    </source>
</evidence>
<evidence type="ECO:0000259" key="7">
    <source>
        <dbReference type="PROSITE" id="PS50862"/>
    </source>
</evidence>
<dbReference type="GO" id="GO:0005524">
    <property type="term" value="F:ATP binding"/>
    <property type="evidence" value="ECO:0007669"/>
    <property type="project" value="UniProtKB-KW"/>
</dbReference>
<organism evidence="8">
    <name type="scientific">Heterosigma akashiwo</name>
    <name type="common">Chromophytic alga</name>
    <name type="synonym">Heterosigma carterae</name>
    <dbReference type="NCBI Taxonomy" id="2829"/>
    <lineage>
        <taxon>Eukaryota</taxon>
        <taxon>Sar</taxon>
        <taxon>Stramenopiles</taxon>
        <taxon>Ochrophyta</taxon>
        <taxon>Raphidophyceae</taxon>
        <taxon>Chattonellales</taxon>
        <taxon>Chattonellaceae</taxon>
        <taxon>Heterosigma</taxon>
    </lineage>
</organism>
<keyword evidence="6" id="KW-0061">Asparagine biosynthesis</keyword>
<keyword evidence="3" id="KW-0028">Amino-acid biosynthesis</keyword>
<dbReference type="InterPro" id="IPR045864">
    <property type="entry name" value="aa-tRNA-synth_II/BPL/LPL"/>
</dbReference>
<dbReference type="InterPro" id="IPR004618">
    <property type="entry name" value="AsnA"/>
</dbReference>
<evidence type="ECO:0000256" key="4">
    <source>
        <dbReference type="ARBA" id="ARBA00022741"/>
    </source>
</evidence>
<evidence type="ECO:0000256" key="5">
    <source>
        <dbReference type="ARBA" id="ARBA00022840"/>
    </source>
</evidence>
<evidence type="ECO:0000256" key="1">
    <source>
        <dbReference type="ARBA" id="ARBA00022490"/>
    </source>
</evidence>
<dbReference type="PANTHER" id="PTHR30073">
    <property type="entry name" value="ASPARTATE--AMMONIA LIGASE"/>
    <property type="match status" value="1"/>
</dbReference>
<dbReference type="Pfam" id="PF03590">
    <property type="entry name" value="AsnA"/>
    <property type="match status" value="1"/>
</dbReference>
<dbReference type="PROSITE" id="PS50862">
    <property type="entry name" value="AA_TRNA_LIGASE_II"/>
    <property type="match status" value="1"/>
</dbReference>
<keyword evidence="5" id="KW-0067">ATP-binding</keyword>
<dbReference type="GO" id="GO:0005829">
    <property type="term" value="C:cytosol"/>
    <property type="evidence" value="ECO:0007669"/>
    <property type="project" value="TreeGrafter"/>
</dbReference>
<dbReference type="SUPFAM" id="SSF55681">
    <property type="entry name" value="Class II aaRS and biotin synthetases"/>
    <property type="match status" value="1"/>
</dbReference>